<evidence type="ECO:0000313" key="4">
    <source>
        <dbReference type="Proteomes" id="UP000075243"/>
    </source>
</evidence>
<accession>A0A151TQV6</accession>
<dbReference type="Gramene" id="C.cajan_08362.t">
    <property type="protein sequence ID" value="C.cajan_08362.t.cds1"/>
    <property type="gene ID" value="C.cajan_08362"/>
</dbReference>
<feature type="non-terminal residue" evidence="3">
    <location>
        <position position="1"/>
    </location>
</feature>
<dbReference type="Proteomes" id="UP000075243">
    <property type="component" value="Chromosome 3"/>
</dbReference>
<gene>
    <name evidence="3" type="ORF">KK1_008609</name>
</gene>
<evidence type="ECO:0000259" key="2">
    <source>
        <dbReference type="Pfam" id="PF22936"/>
    </source>
</evidence>
<dbReference type="AlphaFoldDB" id="A0A151TQV6"/>
<organism evidence="3 4">
    <name type="scientific">Cajanus cajan</name>
    <name type="common">Pigeon pea</name>
    <name type="synonym">Cajanus indicus</name>
    <dbReference type="NCBI Taxonomy" id="3821"/>
    <lineage>
        <taxon>Eukaryota</taxon>
        <taxon>Viridiplantae</taxon>
        <taxon>Streptophyta</taxon>
        <taxon>Embryophyta</taxon>
        <taxon>Tracheophyta</taxon>
        <taxon>Spermatophyta</taxon>
        <taxon>Magnoliopsida</taxon>
        <taxon>eudicotyledons</taxon>
        <taxon>Gunneridae</taxon>
        <taxon>Pentapetalae</taxon>
        <taxon>rosids</taxon>
        <taxon>fabids</taxon>
        <taxon>Fabales</taxon>
        <taxon>Fabaceae</taxon>
        <taxon>Papilionoideae</taxon>
        <taxon>50 kb inversion clade</taxon>
        <taxon>NPAAA clade</taxon>
        <taxon>indigoferoid/millettioid clade</taxon>
        <taxon>Phaseoleae</taxon>
        <taxon>Cajanus</taxon>
    </lineage>
</organism>
<protein>
    <submittedName>
        <fullName evidence="3">Copia protein</fullName>
    </submittedName>
</protein>
<dbReference type="STRING" id="3821.A0A151TQV6"/>
<feature type="domain" description="Retrovirus-related Pol polyprotein from transposon TNT 1-94-like beta-barrel" evidence="2">
    <location>
        <begin position="2"/>
        <end position="75"/>
    </location>
</feature>
<dbReference type="EMBL" id="CM003605">
    <property type="protein sequence ID" value="KYP69419.1"/>
    <property type="molecule type" value="Genomic_DNA"/>
</dbReference>
<reference evidence="3 4" key="1">
    <citation type="journal article" date="2012" name="Nat. Biotechnol.">
        <title>Draft genome sequence of pigeonpea (Cajanus cajan), an orphan legume crop of resource-poor farmers.</title>
        <authorList>
            <person name="Varshney R.K."/>
            <person name="Chen W."/>
            <person name="Li Y."/>
            <person name="Bharti A.K."/>
            <person name="Saxena R.K."/>
            <person name="Schlueter J.A."/>
            <person name="Donoghue M.T."/>
            <person name="Azam S."/>
            <person name="Fan G."/>
            <person name="Whaley A.M."/>
            <person name="Farmer A.D."/>
            <person name="Sheridan J."/>
            <person name="Iwata A."/>
            <person name="Tuteja R."/>
            <person name="Penmetsa R.V."/>
            <person name="Wu W."/>
            <person name="Upadhyaya H.D."/>
            <person name="Yang S.P."/>
            <person name="Shah T."/>
            <person name="Saxena K.B."/>
            <person name="Michael T."/>
            <person name="McCombie W.R."/>
            <person name="Yang B."/>
            <person name="Zhang G."/>
            <person name="Yang H."/>
            <person name="Wang J."/>
            <person name="Spillane C."/>
            <person name="Cook D.R."/>
            <person name="May G.D."/>
            <person name="Xu X."/>
            <person name="Jackson S.A."/>
        </authorList>
    </citation>
    <scope>NUCLEOTIDE SEQUENCE [LARGE SCALE GENOMIC DNA]</scope>
    <source>
        <strain evidence="4">cv. Asha</strain>
    </source>
</reference>
<keyword evidence="4" id="KW-1185">Reference proteome</keyword>
<feature type="domain" description="GAG-pre-integrase" evidence="1">
    <location>
        <begin position="137"/>
        <end position="182"/>
    </location>
</feature>
<dbReference type="Pfam" id="PF13976">
    <property type="entry name" value="gag_pre-integrs"/>
    <property type="match status" value="1"/>
</dbReference>
<dbReference type="InterPro" id="IPR025724">
    <property type="entry name" value="GAG-pre-integrase_dom"/>
</dbReference>
<sequence>SWILDSGATDHICSSLTHFTSYHQINPICVKLPNGNQVTANYSRSVFLNQNHVIHNVLYIPCFTFNLLSVAKLIDNLSCVLTFDSDGCHIQDKNSLKMIGSAKMQDMLYILRVPFYHKLQIKPTKFTHTINSVNFTASDLETLWHFRLGHVSKKCIDVIKNKFPFVKYNKSYVCDICHYAKQKRLPFLNLKNVLI</sequence>
<evidence type="ECO:0000259" key="1">
    <source>
        <dbReference type="Pfam" id="PF13976"/>
    </source>
</evidence>
<dbReference type="OMA" id="VCDICHY"/>
<evidence type="ECO:0000313" key="3">
    <source>
        <dbReference type="EMBL" id="KYP69419.1"/>
    </source>
</evidence>
<dbReference type="Pfam" id="PF22936">
    <property type="entry name" value="Pol_BBD"/>
    <property type="match status" value="1"/>
</dbReference>
<dbReference type="InterPro" id="IPR054722">
    <property type="entry name" value="PolX-like_BBD"/>
</dbReference>
<name>A0A151TQV6_CAJCA</name>
<proteinExistence type="predicted"/>